<feature type="compositionally biased region" description="Polar residues" evidence="1">
    <location>
        <begin position="143"/>
        <end position="170"/>
    </location>
</feature>
<dbReference type="Proteomes" id="UP000245771">
    <property type="component" value="Unassembled WGS sequence"/>
</dbReference>
<evidence type="ECO:0000313" key="3">
    <source>
        <dbReference type="Proteomes" id="UP000245771"/>
    </source>
</evidence>
<gene>
    <name evidence="2" type="ORF">FA14DRAFT_172855</name>
</gene>
<feature type="region of interest" description="Disordered" evidence="1">
    <location>
        <begin position="90"/>
        <end position="126"/>
    </location>
</feature>
<reference evidence="2 3" key="1">
    <citation type="journal article" date="2018" name="Mol. Biol. Evol.">
        <title>Broad Genomic Sampling Reveals a Smut Pathogenic Ancestry of the Fungal Clade Ustilaginomycotina.</title>
        <authorList>
            <person name="Kijpornyongpan T."/>
            <person name="Mondo S.J."/>
            <person name="Barry K."/>
            <person name="Sandor L."/>
            <person name="Lee J."/>
            <person name="Lipzen A."/>
            <person name="Pangilinan J."/>
            <person name="LaButti K."/>
            <person name="Hainaut M."/>
            <person name="Henrissat B."/>
            <person name="Grigoriev I.V."/>
            <person name="Spatafora J.W."/>
            <person name="Aime M.C."/>
        </authorList>
    </citation>
    <scope>NUCLEOTIDE SEQUENCE [LARGE SCALE GENOMIC DNA]</scope>
    <source>
        <strain evidence="2 3">MCA 3882</strain>
    </source>
</reference>
<evidence type="ECO:0000313" key="2">
    <source>
        <dbReference type="EMBL" id="PWN36305.1"/>
    </source>
</evidence>
<dbReference type="AlphaFoldDB" id="A0A316VL88"/>
<feature type="compositionally biased region" description="Basic and acidic residues" evidence="1">
    <location>
        <begin position="175"/>
        <end position="188"/>
    </location>
</feature>
<dbReference type="OrthoDB" id="2554199at2759"/>
<dbReference type="InParanoid" id="A0A316VL88"/>
<dbReference type="EMBL" id="KZ819603">
    <property type="protein sequence ID" value="PWN36305.1"/>
    <property type="molecule type" value="Genomic_DNA"/>
</dbReference>
<accession>A0A316VL88</accession>
<feature type="compositionally biased region" description="Polar residues" evidence="1">
    <location>
        <begin position="204"/>
        <end position="236"/>
    </location>
</feature>
<dbReference type="GeneID" id="37022218"/>
<protein>
    <submittedName>
        <fullName evidence="2">Uncharacterized protein</fullName>
    </submittedName>
</protein>
<evidence type="ECO:0000256" key="1">
    <source>
        <dbReference type="SAM" id="MobiDB-lite"/>
    </source>
</evidence>
<dbReference type="RefSeq" id="XP_025356607.1">
    <property type="nucleotide sequence ID" value="XM_025500437.1"/>
</dbReference>
<organism evidence="2 3">
    <name type="scientific">Meira miltonrushii</name>
    <dbReference type="NCBI Taxonomy" id="1280837"/>
    <lineage>
        <taxon>Eukaryota</taxon>
        <taxon>Fungi</taxon>
        <taxon>Dikarya</taxon>
        <taxon>Basidiomycota</taxon>
        <taxon>Ustilaginomycotina</taxon>
        <taxon>Exobasidiomycetes</taxon>
        <taxon>Exobasidiales</taxon>
        <taxon>Brachybasidiaceae</taxon>
        <taxon>Meira</taxon>
    </lineage>
</organism>
<proteinExistence type="predicted"/>
<feature type="region of interest" description="Disordered" evidence="1">
    <location>
        <begin position="142"/>
        <end position="244"/>
    </location>
</feature>
<name>A0A316VL88_9BASI</name>
<sequence>MASRRAQIRQLYQSVPSSELSGTTLESLYSRCEANLAALDVWANQGNSMAMRRAGTGVIALSAWFAAKMLADRPSSAAFQKASGLSPAQFSASEKELQPGIQIISKSSSSSNRREGRAEGSGSAIAPSSDLLAKWAQDMKSGISPTKRNVSGPSTPRSNRILSDTSSPVTPSRGGLRDRSSIKEKRVFDPSPVTTPNKVRKISAASTPSSSPLKKAILSQNTPQRDSNHQPSQSSSKRNEDANRMEAMTHTTPISRLAQVTRREPVYPVSLGFDVVGEDEERWSETRALKRIQKCIDALEKMKKEGKTDPWTTKTPGELEIVRIEL</sequence>
<keyword evidence="3" id="KW-1185">Reference proteome</keyword>